<organism evidence="1 2">
    <name type="scientific">Allacma fusca</name>
    <dbReference type="NCBI Taxonomy" id="39272"/>
    <lineage>
        <taxon>Eukaryota</taxon>
        <taxon>Metazoa</taxon>
        <taxon>Ecdysozoa</taxon>
        <taxon>Arthropoda</taxon>
        <taxon>Hexapoda</taxon>
        <taxon>Collembola</taxon>
        <taxon>Symphypleona</taxon>
        <taxon>Sminthuridae</taxon>
        <taxon>Allacma</taxon>
    </lineage>
</organism>
<gene>
    <name evidence="1" type="ORF">AFUS01_LOCUS1689</name>
</gene>
<proteinExistence type="predicted"/>
<comment type="caution">
    <text evidence="1">The sequence shown here is derived from an EMBL/GenBank/DDBJ whole genome shotgun (WGS) entry which is preliminary data.</text>
</comment>
<reference evidence="1" key="1">
    <citation type="submission" date="2021-06" db="EMBL/GenBank/DDBJ databases">
        <authorList>
            <person name="Hodson N. C."/>
            <person name="Mongue J. A."/>
            <person name="Jaron S. K."/>
        </authorList>
    </citation>
    <scope>NUCLEOTIDE SEQUENCE</scope>
</reference>
<protein>
    <submittedName>
        <fullName evidence="1">Uncharacterized protein</fullName>
    </submittedName>
</protein>
<dbReference type="Proteomes" id="UP000708208">
    <property type="component" value="Unassembled WGS sequence"/>
</dbReference>
<evidence type="ECO:0000313" key="2">
    <source>
        <dbReference type="Proteomes" id="UP000708208"/>
    </source>
</evidence>
<sequence length="43" mass="4938">PMTSTVTSDAVLSKFALTDQEWDVVEQMVEFLEPFEKMTKKIS</sequence>
<dbReference type="OrthoDB" id="1607513at2759"/>
<dbReference type="EMBL" id="CAJVCH010009387">
    <property type="protein sequence ID" value="CAG7666850.1"/>
    <property type="molecule type" value="Genomic_DNA"/>
</dbReference>
<keyword evidence="2" id="KW-1185">Reference proteome</keyword>
<dbReference type="AlphaFoldDB" id="A0A8J2J0W0"/>
<evidence type="ECO:0000313" key="1">
    <source>
        <dbReference type="EMBL" id="CAG7666850.1"/>
    </source>
</evidence>
<feature type="non-terminal residue" evidence="1">
    <location>
        <position position="43"/>
    </location>
</feature>
<feature type="non-terminal residue" evidence="1">
    <location>
        <position position="1"/>
    </location>
</feature>
<name>A0A8J2J0W0_9HEXA</name>
<accession>A0A8J2J0W0</accession>